<evidence type="ECO:0000313" key="1">
    <source>
        <dbReference type="EMBL" id="KAI9896937.1"/>
    </source>
</evidence>
<reference evidence="1" key="1">
    <citation type="submission" date="2022-10" db="EMBL/GenBank/DDBJ databases">
        <title>Complete Genome of Trichothecium roseum strain YXFP-22015, a Plant Pathogen Isolated from Citrus.</title>
        <authorList>
            <person name="Wang Y."/>
            <person name="Zhu L."/>
        </authorList>
    </citation>
    <scope>NUCLEOTIDE SEQUENCE</scope>
    <source>
        <strain evidence="1">YXFP-22015</strain>
    </source>
</reference>
<name>A0ACC0UTU5_9HYPO</name>
<comment type="caution">
    <text evidence="1">The sequence shown here is derived from an EMBL/GenBank/DDBJ whole genome shotgun (WGS) entry which is preliminary data.</text>
</comment>
<proteinExistence type="predicted"/>
<dbReference type="EMBL" id="CM047947">
    <property type="protein sequence ID" value="KAI9896937.1"/>
    <property type="molecule type" value="Genomic_DNA"/>
</dbReference>
<dbReference type="Proteomes" id="UP001163324">
    <property type="component" value="Chromosome 8"/>
</dbReference>
<organism evidence="1 2">
    <name type="scientific">Trichothecium roseum</name>
    <dbReference type="NCBI Taxonomy" id="47278"/>
    <lineage>
        <taxon>Eukaryota</taxon>
        <taxon>Fungi</taxon>
        <taxon>Dikarya</taxon>
        <taxon>Ascomycota</taxon>
        <taxon>Pezizomycotina</taxon>
        <taxon>Sordariomycetes</taxon>
        <taxon>Hypocreomycetidae</taxon>
        <taxon>Hypocreales</taxon>
        <taxon>Hypocreales incertae sedis</taxon>
        <taxon>Trichothecium</taxon>
    </lineage>
</organism>
<sequence length="196" mass="20289">MKTSAILAITLAAFSQASPILGNKGGLDLGLDLDLDLGLGLGKGKGPFRFTSTYEVVAKPGQVVDSENQPTGGLEGAAGLFRFGIDARDNVICYNITLAGFRGEYQSPALSATHIHEAPKGEAGPPRIAFPNPEGDGVRSSIGCVRGPFETGVVGADGKDTGEGFHVSRIEEDPEAFFADVHSSLAVPGAVRGQLH</sequence>
<accession>A0ACC0UTU5</accession>
<protein>
    <submittedName>
        <fullName evidence="1">Uncharacterized protein</fullName>
    </submittedName>
</protein>
<evidence type="ECO:0000313" key="2">
    <source>
        <dbReference type="Proteomes" id="UP001163324"/>
    </source>
</evidence>
<gene>
    <name evidence="1" type="ORF">N3K66_007959</name>
</gene>
<keyword evidence="2" id="KW-1185">Reference proteome</keyword>